<evidence type="ECO:0000256" key="3">
    <source>
        <dbReference type="ARBA" id="ARBA00023163"/>
    </source>
</evidence>
<dbReference type="Gene3D" id="2.60.120.10">
    <property type="entry name" value="Jelly Rolls"/>
    <property type="match status" value="1"/>
</dbReference>
<dbReference type="EMBL" id="QQAV01000009">
    <property type="protein sequence ID" value="RDI21208.1"/>
    <property type="molecule type" value="Genomic_DNA"/>
</dbReference>
<evidence type="ECO:0000256" key="2">
    <source>
        <dbReference type="ARBA" id="ARBA00023125"/>
    </source>
</evidence>
<dbReference type="AlphaFoldDB" id="A0A370FBQ9"/>
<dbReference type="Proteomes" id="UP000255265">
    <property type="component" value="Unassembled WGS sequence"/>
</dbReference>
<feature type="domain" description="Cyclic nucleotide-binding" evidence="5">
    <location>
        <begin position="6"/>
        <end position="53"/>
    </location>
</feature>
<keyword evidence="1" id="KW-0805">Transcription regulation</keyword>
<evidence type="ECO:0000256" key="1">
    <source>
        <dbReference type="ARBA" id="ARBA00023015"/>
    </source>
</evidence>
<dbReference type="SUPFAM" id="SSF51206">
    <property type="entry name" value="cAMP-binding domain-like"/>
    <property type="match status" value="1"/>
</dbReference>
<feature type="region of interest" description="Disordered" evidence="4">
    <location>
        <begin position="233"/>
        <end position="256"/>
    </location>
</feature>
<protein>
    <submittedName>
        <fullName evidence="7">CRP-like cAMP-binding protein</fullName>
    </submittedName>
</protein>
<dbReference type="Pfam" id="PF13545">
    <property type="entry name" value="HTH_Crp_2"/>
    <property type="match status" value="1"/>
</dbReference>
<dbReference type="OrthoDB" id="8845004at2"/>
<dbReference type="InterPro" id="IPR036390">
    <property type="entry name" value="WH_DNA-bd_sf"/>
</dbReference>
<dbReference type="GO" id="GO:0003677">
    <property type="term" value="F:DNA binding"/>
    <property type="evidence" value="ECO:0007669"/>
    <property type="project" value="UniProtKB-KW"/>
</dbReference>
<evidence type="ECO:0000313" key="8">
    <source>
        <dbReference type="Proteomes" id="UP000255265"/>
    </source>
</evidence>
<gene>
    <name evidence="7" type="ORF">DFR41_1094</name>
</gene>
<organism evidence="7 8">
    <name type="scientific">Pseudacidovorax intermedius</name>
    <dbReference type="NCBI Taxonomy" id="433924"/>
    <lineage>
        <taxon>Bacteria</taxon>
        <taxon>Pseudomonadati</taxon>
        <taxon>Pseudomonadota</taxon>
        <taxon>Betaproteobacteria</taxon>
        <taxon>Burkholderiales</taxon>
        <taxon>Comamonadaceae</taxon>
        <taxon>Pseudacidovorax</taxon>
    </lineage>
</organism>
<name>A0A370FBQ9_9BURK</name>
<comment type="caution">
    <text evidence="7">The sequence shown here is derived from an EMBL/GenBank/DDBJ whole genome shotgun (WGS) entry which is preliminary data.</text>
</comment>
<accession>A0A370FBQ9</accession>
<proteinExistence type="predicted"/>
<dbReference type="GO" id="GO:0006355">
    <property type="term" value="P:regulation of DNA-templated transcription"/>
    <property type="evidence" value="ECO:0007669"/>
    <property type="project" value="InterPro"/>
</dbReference>
<dbReference type="CDD" id="cd00038">
    <property type="entry name" value="CAP_ED"/>
    <property type="match status" value="1"/>
</dbReference>
<feature type="domain" description="HTH crp-type" evidence="6">
    <location>
        <begin position="149"/>
        <end position="216"/>
    </location>
</feature>
<evidence type="ECO:0000259" key="6">
    <source>
        <dbReference type="PROSITE" id="PS51063"/>
    </source>
</evidence>
<dbReference type="PROSITE" id="PS51063">
    <property type="entry name" value="HTH_CRP_2"/>
    <property type="match status" value="1"/>
</dbReference>
<reference evidence="7 8" key="1">
    <citation type="submission" date="2018-07" db="EMBL/GenBank/DDBJ databases">
        <title>Genomic Encyclopedia of Type Strains, Phase IV (KMG-IV): sequencing the most valuable type-strain genomes for metagenomic binning, comparative biology and taxonomic classification.</title>
        <authorList>
            <person name="Goeker M."/>
        </authorList>
    </citation>
    <scope>NUCLEOTIDE SEQUENCE [LARGE SCALE GENOMIC DNA]</scope>
    <source>
        <strain evidence="7 8">DSM 21352</strain>
    </source>
</reference>
<keyword evidence="8" id="KW-1185">Reference proteome</keyword>
<evidence type="ECO:0000256" key="4">
    <source>
        <dbReference type="SAM" id="MobiDB-lite"/>
    </source>
</evidence>
<dbReference type="PROSITE" id="PS50042">
    <property type="entry name" value="CNMP_BINDING_3"/>
    <property type="match status" value="1"/>
</dbReference>
<sequence length="256" mass="28652">MLIHPLLSEVPQGVRQQLMRFVELRHFRKNDVVLLTGQPAFSMYCVASGLLRVGLPTDATARAELITTNFLRVNDIYLSGPLAQADRPNISELTLVAALPSAVYVLPMDIVRGLCTQYPSISMALVDISLERANMLRRQLRRRSTLSAEKMVARVLHELTQLAPQGTRAFSKRISQALIASYTGLSRGVVNKVINDLEQRGQLRRSGDSIQLEESDEYDTLFGETQESLRKLYQQQQQQAGKDPGAAANYKKPKWA</sequence>
<dbReference type="SUPFAM" id="SSF46785">
    <property type="entry name" value="Winged helix' DNA-binding domain"/>
    <property type="match status" value="1"/>
</dbReference>
<dbReference type="InterPro" id="IPR000595">
    <property type="entry name" value="cNMP-bd_dom"/>
</dbReference>
<dbReference type="RefSeq" id="WP_114804004.1">
    <property type="nucleotide sequence ID" value="NZ_QQAV01000009.1"/>
</dbReference>
<dbReference type="InterPro" id="IPR018490">
    <property type="entry name" value="cNMP-bd_dom_sf"/>
</dbReference>
<keyword evidence="2" id="KW-0238">DNA-binding</keyword>
<evidence type="ECO:0000313" key="7">
    <source>
        <dbReference type="EMBL" id="RDI21208.1"/>
    </source>
</evidence>
<dbReference type="InterPro" id="IPR012318">
    <property type="entry name" value="HTH_CRP"/>
</dbReference>
<evidence type="ECO:0000259" key="5">
    <source>
        <dbReference type="PROSITE" id="PS50042"/>
    </source>
</evidence>
<dbReference type="InterPro" id="IPR014710">
    <property type="entry name" value="RmlC-like_jellyroll"/>
</dbReference>
<keyword evidence="3" id="KW-0804">Transcription</keyword>